<sequence>MDDTSILHSGYFTSALSEVDPEAAQAIDAELTRQRDVAELIASENYVSQAVLEAQGSIMTNKSTEGYPGSRYHSGAENADRLEKLAIERACTLFGCRFANVQPHSGSQANDAIFMALLNPGDTVLSMALDAGGHLSHGAAVNITGKWFEIVSYGVKQEDGRIDYDQAERLAEEQRPRLIIAGGSSYSRTIDFERFQTMADKAGAYLLVDMAHFAGLVAGKAHPNPFPHADVAMATTYKSLRGARGGIILSNDEKIARRIDATVFPGFQGTPYLQGIAGKAVTLGEALKPEFRTYARQVVANTKALSAALMDRGYHVVTGGSDTTLLLVDLRGTGLTGNVASDSLDRAGITCNKNAVPGDPEKPTVTSGLRFGTSAGTTRGFREEEFQRLGHWIADVLDGLRTGNDTAPLESAYYAKVRDLTARFPIYG</sequence>
<dbReference type="PANTHER" id="PTHR11680">
    <property type="entry name" value="SERINE HYDROXYMETHYLTRANSFERASE"/>
    <property type="match status" value="1"/>
</dbReference>
<dbReference type="InterPro" id="IPR015421">
    <property type="entry name" value="PyrdxlP-dep_Trfase_major"/>
</dbReference>
<organism evidence="5 6">
    <name type="scientific">Fodinicurvata halophila</name>
    <dbReference type="NCBI Taxonomy" id="1419723"/>
    <lineage>
        <taxon>Bacteria</taxon>
        <taxon>Pseudomonadati</taxon>
        <taxon>Pseudomonadota</taxon>
        <taxon>Alphaproteobacteria</taxon>
        <taxon>Rhodospirillales</taxon>
        <taxon>Rhodovibrionaceae</taxon>
        <taxon>Fodinicurvata</taxon>
    </lineage>
</organism>
<dbReference type="Gene3D" id="3.90.1150.10">
    <property type="entry name" value="Aspartate Aminotransferase, domain 1"/>
    <property type="match status" value="1"/>
</dbReference>
<feature type="binding site" evidence="3">
    <location>
        <begin position="133"/>
        <end position="135"/>
    </location>
    <ligand>
        <name>(6S)-5,6,7,8-tetrahydrofolate</name>
        <dbReference type="ChEBI" id="CHEBI:57453"/>
    </ligand>
</feature>
<keyword evidence="3 5" id="KW-0808">Transferase</keyword>
<comment type="caution">
    <text evidence="3">Lacks conserved residue(s) required for the propagation of feature annotation.</text>
</comment>
<comment type="subunit">
    <text evidence="3">Homodimer.</text>
</comment>
<dbReference type="CDD" id="cd00378">
    <property type="entry name" value="SHMT"/>
    <property type="match status" value="1"/>
</dbReference>
<comment type="function">
    <text evidence="3">Catalyzes the reversible interconversion of serine and glycine with tetrahydrofolate (THF) serving as the one-carbon carrier. This reaction serves as the major source of one-carbon groups required for the biosynthesis of purines, thymidylate, methionine, and other important biomolecules.</text>
</comment>
<dbReference type="InterPro" id="IPR001085">
    <property type="entry name" value="Ser_HO-MeTrfase"/>
</dbReference>
<proteinExistence type="inferred from homology"/>
<gene>
    <name evidence="3 5" type="primary">glyA</name>
    <name evidence="5" type="ORF">ACFOW6_00405</name>
</gene>
<feature type="binding site" evidence="3">
    <location>
        <position position="129"/>
    </location>
    <ligand>
        <name>(6S)-5,6,7,8-tetrahydrofolate</name>
        <dbReference type="ChEBI" id="CHEBI:57453"/>
    </ligand>
</feature>
<dbReference type="EC" id="2.1.2.1" evidence="3"/>
<feature type="domain" description="Serine hydroxymethyltransferase-like" evidence="4">
    <location>
        <begin position="16"/>
        <end position="393"/>
    </location>
</feature>
<reference evidence="6" key="1">
    <citation type="journal article" date="2019" name="Int. J. Syst. Evol. Microbiol.">
        <title>The Global Catalogue of Microorganisms (GCM) 10K type strain sequencing project: providing services to taxonomists for standard genome sequencing and annotation.</title>
        <authorList>
            <consortium name="The Broad Institute Genomics Platform"/>
            <consortium name="The Broad Institute Genome Sequencing Center for Infectious Disease"/>
            <person name="Wu L."/>
            <person name="Ma J."/>
        </authorList>
    </citation>
    <scope>NUCLEOTIDE SEQUENCE [LARGE SCALE GENOMIC DNA]</scope>
    <source>
        <strain evidence="6">CECT 8472</strain>
    </source>
</reference>
<accession>A0ABV8UGG0</accession>
<comment type="pathway">
    <text evidence="3">One-carbon metabolism; tetrahydrofolate interconversion.</text>
</comment>
<dbReference type="InterPro" id="IPR015422">
    <property type="entry name" value="PyrdxlP-dep_Trfase_small"/>
</dbReference>
<dbReference type="GO" id="GO:0004372">
    <property type="term" value="F:glycine hydroxymethyltransferase activity"/>
    <property type="evidence" value="ECO:0007669"/>
    <property type="project" value="UniProtKB-EC"/>
</dbReference>
<evidence type="ECO:0000313" key="5">
    <source>
        <dbReference type="EMBL" id="MFC4349994.1"/>
    </source>
</evidence>
<dbReference type="HAMAP" id="MF_00051">
    <property type="entry name" value="SHMT"/>
    <property type="match status" value="1"/>
</dbReference>
<comment type="similarity">
    <text evidence="3">Belongs to the SHMT family.</text>
</comment>
<dbReference type="Pfam" id="PF00464">
    <property type="entry name" value="SHMT"/>
    <property type="match status" value="1"/>
</dbReference>
<comment type="cofactor">
    <cofactor evidence="1 3">
        <name>pyridoxal 5'-phosphate</name>
        <dbReference type="ChEBI" id="CHEBI:597326"/>
    </cofactor>
</comment>
<dbReference type="Proteomes" id="UP001595799">
    <property type="component" value="Unassembled WGS sequence"/>
</dbReference>
<keyword evidence="3" id="KW-0554">One-carbon metabolism</keyword>
<dbReference type="SUPFAM" id="SSF53383">
    <property type="entry name" value="PLP-dependent transferases"/>
    <property type="match status" value="1"/>
</dbReference>
<dbReference type="NCBIfam" id="NF000586">
    <property type="entry name" value="PRK00011.1"/>
    <property type="match status" value="1"/>
</dbReference>
<keyword evidence="3" id="KW-0963">Cytoplasm</keyword>
<protein>
    <recommendedName>
        <fullName evidence="3">Probable serine hydroxymethyltransferase</fullName>
        <shortName evidence="3">SHMT</shortName>
        <shortName evidence="3">Serine methylase</shortName>
        <ecNumber evidence="3">2.1.2.1</ecNumber>
    </recommendedName>
</protein>
<dbReference type="InterPro" id="IPR039429">
    <property type="entry name" value="SHMT-like_dom"/>
</dbReference>
<comment type="subcellular location">
    <subcellularLocation>
        <location evidence="3">Cytoplasm</location>
    </subcellularLocation>
</comment>
<dbReference type="PANTHER" id="PTHR11680:SF35">
    <property type="entry name" value="SERINE HYDROXYMETHYLTRANSFERASE 1"/>
    <property type="match status" value="1"/>
</dbReference>
<name>A0ABV8UGG0_9PROT</name>
<dbReference type="InterPro" id="IPR049943">
    <property type="entry name" value="Ser_HO-MeTrfase-like"/>
</dbReference>
<comment type="catalytic activity">
    <reaction evidence="3">
        <text>(6R)-5,10-methylene-5,6,7,8-tetrahydrofolate + glycine + H2O = (6S)-5,6,7,8-tetrahydrofolate + L-serine</text>
        <dbReference type="Rhea" id="RHEA:15481"/>
        <dbReference type="ChEBI" id="CHEBI:15377"/>
        <dbReference type="ChEBI" id="CHEBI:15636"/>
        <dbReference type="ChEBI" id="CHEBI:33384"/>
        <dbReference type="ChEBI" id="CHEBI:57305"/>
        <dbReference type="ChEBI" id="CHEBI:57453"/>
        <dbReference type="EC" id="2.1.2.1"/>
    </reaction>
</comment>
<dbReference type="InterPro" id="IPR015424">
    <property type="entry name" value="PyrdxlP-dep_Trfase"/>
</dbReference>
<evidence type="ECO:0000313" key="6">
    <source>
        <dbReference type="Proteomes" id="UP001595799"/>
    </source>
</evidence>
<dbReference type="RefSeq" id="WP_382420010.1">
    <property type="nucleotide sequence ID" value="NZ_JBHSCW010000001.1"/>
</dbReference>
<dbReference type="EMBL" id="JBHSCW010000001">
    <property type="protein sequence ID" value="MFC4349994.1"/>
    <property type="molecule type" value="Genomic_DNA"/>
</dbReference>
<keyword evidence="6" id="KW-1185">Reference proteome</keyword>
<keyword evidence="2 3" id="KW-0663">Pyridoxal phosphate</keyword>
<evidence type="ECO:0000259" key="4">
    <source>
        <dbReference type="Pfam" id="PF00464"/>
    </source>
</evidence>
<evidence type="ECO:0000256" key="1">
    <source>
        <dbReference type="ARBA" id="ARBA00001933"/>
    </source>
</evidence>
<evidence type="ECO:0000256" key="3">
    <source>
        <dbReference type="HAMAP-Rule" id="MF_00051"/>
    </source>
</evidence>
<feature type="binding site" evidence="3">
    <location>
        <position position="253"/>
    </location>
    <ligand>
        <name>(6S)-5,6,7,8-tetrahydrofolate</name>
        <dbReference type="ChEBI" id="CHEBI:57453"/>
    </ligand>
</feature>
<dbReference type="Gene3D" id="3.40.640.10">
    <property type="entry name" value="Type I PLP-dependent aspartate aminotransferase-like (Major domain)"/>
    <property type="match status" value="1"/>
</dbReference>
<feature type="modified residue" description="N6-(pyridoxal phosphate)lysine" evidence="3">
    <location>
        <position position="238"/>
    </location>
</feature>
<evidence type="ECO:0000256" key="2">
    <source>
        <dbReference type="ARBA" id="ARBA00022898"/>
    </source>
</evidence>
<comment type="caution">
    <text evidence="5">The sequence shown here is derived from an EMBL/GenBank/DDBJ whole genome shotgun (WGS) entry which is preliminary data.</text>
</comment>
<dbReference type="PIRSF" id="PIRSF000412">
    <property type="entry name" value="SHMT"/>
    <property type="match status" value="1"/>
</dbReference>